<comment type="caution">
    <text evidence="1">The sequence shown here is derived from an EMBL/GenBank/DDBJ whole genome shotgun (WGS) entry which is preliminary data.</text>
</comment>
<reference evidence="1 2" key="1">
    <citation type="submission" date="2018-11" db="EMBL/GenBank/DDBJ databases">
        <title>Sequencing Av. paragallinarum serogroups.</title>
        <authorList>
            <person name="Hellmuth J.E."/>
            <person name="Boucher C.E."/>
            <person name="Cason E.D."/>
        </authorList>
    </citation>
    <scope>NUCLEOTIDE SEQUENCE [LARGE SCALE GENOMIC DNA]</scope>
    <source>
        <strain evidence="1 2">SA-3</strain>
    </source>
</reference>
<proteinExistence type="predicted"/>
<evidence type="ECO:0008006" key="3">
    <source>
        <dbReference type="Google" id="ProtNLM"/>
    </source>
</evidence>
<dbReference type="PROSITE" id="PS51257">
    <property type="entry name" value="PROKAR_LIPOPROTEIN"/>
    <property type="match status" value="1"/>
</dbReference>
<gene>
    <name evidence="1" type="ORF">EIG79_10945</name>
</gene>
<evidence type="ECO:0000313" key="1">
    <source>
        <dbReference type="EMBL" id="RZN55783.1"/>
    </source>
</evidence>
<dbReference type="eggNOG" id="ENOG5031JY1">
    <property type="taxonomic scope" value="Bacteria"/>
</dbReference>
<evidence type="ECO:0000313" key="2">
    <source>
        <dbReference type="Proteomes" id="UP000294229"/>
    </source>
</evidence>
<name>A0A0F5EX31_AVIPA</name>
<dbReference type="Proteomes" id="UP000294229">
    <property type="component" value="Unassembled WGS sequence"/>
</dbReference>
<sequence>MFRVLFTVMMATTIAGCSSVSSYIPFVNNEKKVINLDQDKIDQKSYAAAYAATVQTYSGRVNEGFDVNSFSSGVNDWYRNRILVPLDEVKAKLYQSNGVDSQVYAYYSGVLFAAELQNNFNRLSTNCWSQIETPSVTQGIYDAMLDLQKGKAKSADDEYIAQGNDQILKICVEK</sequence>
<dbReference type="AlphaFoldDB" id="A0A0F5EX31"/>
<protein>
    <recommendedName>
        <fullName evidence="3">Lipoprotein</fullName>
    </recommendedName>
</protein>
<accession>A0A0F5EX31</accession>
<dbReference type="RefSeq" id="WP_026138463.1">
    <property type="nucleotide sequence ID" value="NZ_CP173231.1"/>
</dbReference>
<dbReference type="EMBL" id="RQXS01000079">
    <property type="protein sequence ID" value="RZN55783.1"/>
    <property type="molecule type" value="Genomic_DNA"/>
</dbReference>
<dbReference type="OrthoDB" id="5686057at2"/>
<organism evidence="1 2">
    <name type="scientific">Avibacterium paragallinarum</name>
    <name type="common">Haemophilus gallinarum</name>
    <dbReference type="NCBI Taxonomy" id="728"/>
    <lineage>
        <taxon>Bacteria</taxon>
        <taxon>Pseudomonadati</taxon>
        <taxon>Pseudomonadota</taxon>
        <taxon>Gammaproteobacteria</taxon>
        <taxon>Pasteurellales</taxon>
        <taxon>Pasteurellaceae</taxon>
        <taxon>Avibacterium</taxon>
    </lineage>
</organism>